<sequence length="120" mass="13317">MFSQNSICKLHYLSKLSAKHGLFAKGLPTLPQPTKQNRLYATVPPSMRPSGPQISGGHAPKPKMTTFGGLREFLLHPLTWDRNNGYFNILLGLAIFGYCFCTACKSEGPRTVSYEQKGKK</sequence>
<name>A0A034V4T5_BACDO</name>
<accession>A0A034V4T5</accession>
<evidence type="ECO:0000313" key="1">
    <source>
        <dbReference type="EMBL" id="JAC37147.1"/>
    </source>
</evidence>
<proteinExistence type="predicted"/>
<reference evidence="1" key="1">
    <citation type="journal article" date="2014" name="BMC Genomics">
        <title>Characterizing the developmental transcriptome of the oriental fruit fly, Bactrocera dorsalis (Diptera: Tephritidae) through comparative genomic analysis with Drosophila melanogaster utilizing modENCODE datasets.</title>
        <authorList>
            <person name="Geib S.M."/>
            <person name="Calla B."/>
            <person name="Hall B."/>
            <person name="Hou S."/>
            <person name="Manoukis N.C."/>
        </authorList>
    </citation>
    <scope>NUCLEOTIDE SEQUENCE</scope>
    <source>
        <strain evidence="1">Punador</strain>
    </source>
</reference>
<protein>
    <submittedName>
        <fullName evidence="1">Uncharacterized protein</fullName>
    </submittedName>
</protein>
<dbReference type="EMBL" id="GAKP01021805">
    <property type="protein sequence ID" value="JAC37147.1"/>
    <property type="molecule type" value="Transcribed_RNA"/>
</dbReference>
<dbReference type="AlphaFoldDB" id="A0A034V4T5"/>
<organism evidence="1">
    <name type="scientific">Bactrocera dorsalis</name>
    <name type="common">Oriental fruit fly</name>
    <name type="synonym">Dacus dorsalis</name>
    <dbReference type="NCBI Taxonomy" id="27457"/>
    <lineage>
        <taxon>Eukaryota</taxon>
        <taxon>Metazoa</taxon>
        <taxon>Ecdysozoa</taxon>
        <taxon>Arthropoda</taxon>
        <taxon>Hexapoda</taxon>
        <taxon>Insecta</taxon>
        <taxon>Pterygota</taxon>
        <taxon>Neoptera</taxon>
        <taxon>Endopterygota</taxon>
        <taxon>Diptera</taxon>
        <taxon>Brachycera</taxon>
        <taxon>Muscomorpha</taxon>
        <taxon>Tephritoidea</taxon>
        <taxon>Tephritidae</taxon>
        <taxon>Bactrocera</taxon>
        <taxon>Bactrocera</taxon>
    </lineage>
</organism>